<protein>
    <submittedName>
        <fullName evidence="1">Uncharacterized protein</fullName>
    </submittedName>
</protein>
<sequence length="79" mass="9338">NKQFSQSLVLVQSDQFTLYRGFHHCRSRIRSPALHENPRVKILEVTFTRRDHHIPKDDVRDSRASYQGRFPSIWSTATD</sequence>
<proteinExistence type="predicted"/>
<feature type="non-terminal residue" evidence="1">
    <location>
        <position position="1"/>
    </location>
</feature>
<organism evidence="1 2">
    <name type="scientific">Colletotrichum cuscutae</name>
    <dbReference type="NCBI Taxonomy" id="1209917"/>
    <lineage>
        <taxon>Eukaryota</taxon>
        <taxon>Fungi</taxon>
        <taxon>Dikarya</taxon>
        <taxon>Ascomycota</taxon>
        <taxon>Pezizomycotina</taxon>
        <taxon>Sordariomycetes</taxon>
        <taxon>Hypocreomycetidae</taxon>
        <taxon>Glomerellales</taxon>
        <taxon>Glomerellaceae</taxon>
        <taxon>Colletotrichum</taxon>
        <taxon>Colletotrichum acutatum species complex</taxon>
    </lineage>
</organism>
<dbReference type="AlphaFoldDB" id="A0AAI9V9T1"/>
<reference evidence="1" key="1">
    <citation type="submission" date="2016-11" db="EMBL/GenBank/DDBJ databases">
        <title>The genome sequence of Colletotrichum cuscutae.</title>
        <authorList>
            <person name="Baroncelli R."/>
        </authorList>
    </citation>
    <scope>NUCLEOTIDE SEQUENCE</scope>
    <source>
        <strain evidence="1">IMI 304802</strain>
    </source>
</reference>
<keyword evidence="2" id="KW-1185">Reference proteome</keyword>
<name>A0AAI9V9T1_9PEZI</name>
<comment type="caution">
    <text evidence="1">The sequence shown here is derived from an EMBL/GenBank/DDBJ whole genome shotgun (WGS) entry which is preliminary data.</text>
</comment>
<gene>
    <name evidence="1" type="ORF">CCUS01_05439</name>
</gene>
<evidence type="ECO:0000313" key="2">
    <source>
        <dbReference type="Proteomes" id="UP001239213"/>
    </source>
</evidence>
<evidence type="ECO:0000313" key="1">
    <source>
        <dbReference type="EMBL" id="KAK1474814.1"/>
    </source>
</evidence>
<dbReference type="Proteomes" id="UP001239213">
    <property type="component" value="Unassembled WGS sequence"/>
</dbReference>
<dbReference type="EMBL" id="MPDP01000157">
    <property type="protein sequence ID" value="KAK1474814.1"/>
    <property type="molecule type" value="Genomic_DNA"/>
</dbReference>
<accession>A0AAI9V9T1</accession>